<dbReference type="Proteomes" id="UP000501534">
    <property type="component" value="Chromosome"/>
</dbReference>
<name>A0A6M4GVU9_9PROT</name>
<dbReference type="KEGG" id="uru:DSM104443_02224"/>
<protein>
    <recommendedName>
        <fullName evidence="4">Lipoprotein</fullName>
    </recommendedName>
</protein>
<proteinExistence type="predicted"/>
<feature type="chain" id="PRO_5026797293" description="Lipoprotein" evidence="1">
    <location>
        <begin position="31"/>
        <end position="180"/>
    </location>
</feature>
<feature type="signal peptide" evidence="1">
    <location>
        <begin position="1"/>
        <end position="30"/>
    </location>
</feature>
<evidence type="ECO:0008006" key="4">
    <source>
        <dbReference type="Google" id="ProtNLM"/>
    </source>
</evidence>
<reference evidence="2 3" key="1">
    <citation type="submission" date="2020-04" db="EMBL/GenBank/DDBJ databases">
        <title>Usitatibacter rugosus gen. nov., sp. nov. and Usitatibacter palustris sp. nov., novel members of Usitatibacteraceae fam. nov. within the order Nitrosomonadales isolated from soil.</title>
        <authorList>
            <person name="Huber K.J."/>
            <person name="Neumann-Schaal M."/>
            <person name="Geppert A."/>
            <person name="Luckner M."/>
            <person name="Wanner G."/>
            <person name="Overmann J."/>
        </authorList>
    </citation>
    <scope>NUCLEOTIDE SEQUENCE [LARGE SCALE GENOMIC DNA]</scope>
    <source>
        <strain evidence="2 3">0125_3</strain>
    </source>
</reference>
<evidence type="ECO:0000313" key="3">
    <source>
        <dbReference type="Proteomes" id="UP000501534"/>
    </source>
</evidence>
<dbReference type="PROSITE" id="PS51257">
    <property type="entry name" value="PROKAR_LIPOPROTEIN"/>
    <property type="match status" value="1"/>
</dbReference>
<organism evidence="2 3">
    <name type="scientific">Usitatibacter rugosus</name>
    <dbReference type="NCBI Taxonomy" id="2732067"/>
    <lineage>
        <taxon>Bacteria</taxon>
        <taxon>Pseudomonadati</taxon>
        <taxon>Pseudomonadota</taxon>
        <taxon>Betaproteobacteria</taxon>
        <taxon>Nitrosomonadales</taxon>
        <taxon>Usitatibacteraceae</taxon>
        <taxon>Usitatibacter</taxon>
    </lineage>
</organism>
<evidence type="ECO:0000256" key="1">
    <source>
        <dbReference type="SAM" id="SignalP"/>
    </source>
</evidence>
<dbReference type="AlphaFoldDB" id="A0A6M4GVU9"/>
<keyword evidence="1" id="KW-0732">Signal</keyword>
<sequence>MNNALTRRFAVATILAVAAVLAGCASPASRESMAPPPVTVAKKFPLTLTVEAKGGSETGAMDSSNISDADLKAAIESAVTSSGLFKSIVQGKGGDYELTVTVTQLSKPSFGASFTVNLEAGWVLVKASDKSVAMRKSIQSSHTASMGDSLVGVTRLKLAVEGAARANITQGLQAIAALSL</sequence>
<keyword evidence="3" id="KW-1185">Reference proteome</keyword>
<dbReference type="RefSeq" id="WP_171092251.1">
    <property type="nucleotide sequence ID" value="NZ_CP053069.1"/>
</dbReference>
<evidence type="ECO:0000313" key="2">
    <source>
        <dbReference type="EMBL" id="QJR11152.1"/>
    </source>
</evidence>
<accession>A0A6M4GVU9</accession>
<gene>
    <name evidence="2" type="ORF">DSM104443_02224</name>
</gene>
<dbReference type="EMBL" id="CP053069">
    <property type="protein sequence ID" value="QJR11152.1"/>
    <property type="molecule type" value="Genomic_DNA"/>
</dbReference>